<dbReference type="GO" id="GO:0004844">
    <property type="term" value="F:uracil DNA N-glycosylase activity"/>
    <property type="evidence" value="ECO:0007669"/>
    <property type="project" value="UniProtKB-UniRule"/>
</dbReference>
<dbReference type="NCBIfam" id="NF003592">
    <property type="entry name" value="PRK05254.1-5"/>
    <property type="match status" value="1"/>
</dbReference>
<dbReference type="InterPro" id="IPR005122">
    <property type="entry name" value="Uracil-DNA_glycosylase-like"/>
</dbReference>
<evidence type="ECO:0000256" key="7">
    <source>
        <dbReference type="ARBA" id="ARBA00022801"/>
    </source>
</evidence>
<dbReference type="Pfam" id="PF03167">
    <property type="entry name" value="UDG"/>
    <property type="match status" value="1"/>
</dbReference>
<dbReference type="Proteomes" id="UP000291485">
    <property type="component" value="Unassembled WGS sequence"/>
</dbReference>
<dbReference type="InterPro" id="IPR036895">
    <property type="entry name" value="Uracil-DNA_glycosylase-like_sf"/>
</dbReference>
<dbReference type="HAMAP" id="MF_00148">
    <property type="entry name" value="UDG"/>
    <property type="match status" value="1"/>
</dbReference>
<evidence type="ECO:0000256" key="10">
    <source>
        <dbReference type="PROSITE-ProRule" id="PRU10072"/>
    </source>
</evidence>
<evidence type="ECO:0000313" key="13">
    <source>
        <dbReference type="EMBL" id="TCD08227.1"/>
    </source>
</evidence>
<comment type="catalytic activity">
    <reaction evidence="1 9 11">
        <text>Hydrolyzes single-stranded DNA or mismatched double-stranded DNA and polynucleotides, releasing free uracil.</text>
        <dbReference type="EC" id="3.2.2.27"/>
    </reaction>
</comment>
<dbReference type="EC" id="3.2.2.27" evidence="4 9"/>
<dbReference type="NCBIfam" id="TIGR00628">
    <property type="entry name" value="ung"/>
    <property type="match status" value="1"/>
</dbReference>
<comment type="subcellular location">
    <subcellularLocation>
        <location evidence="9">Cytoplasm</location>
    </subcellularLocation>
</comment>
<accession>A0A4R0NZC2</accession>
<keyword evidence="14" id="KW-1185">Reference proteome</keyword>
<comment type="similarity">
    <text evidence="3 9 11">Belongs to the uracil-DNA glycosylase (UDG) superfamily. UNG family.</text>
</comment>
<evidence type="ECO:0000313" key="14">
    <source>
        <dbReference type="Proteomes" id="UP000291485"/>
    </source>
</evidence>
<evidence type="ECO:0000256" key="8">
    <source>
        <dbReference type="ARBA" id="ARBA00023204"/>
    </source>
</evidence>
<evidence type="ECO:0000256" key="6">
    <source>
        <dbReference type="ARBA" id="ARBA00022763"/>
    </source>
</evidence>
<evidence type="ECO:0000256" key="4">
    <source>
        <dbReference type="ARBA" id="ARBA00012030"/>
    </source>
</evidence>
<dbReference type="RefSeq" id="WP_131559245.1">
    <property type="nucleotide sequence ID" value="NZ_SJSN01000009.1"/>
</dbReference>
<evidence type="ECO:0000256" key="3">
    <source>
        <dbReference type="ARBA" id="ARBA00008184"/>
    </source>
</evidence>
<dbReference type="PROSITE" id="PS00130">
    <property type="entry name" value="U_DNA_GLYCOSYLASE"/>
    <property type="match status" value="1"/>
</dbReference>
<dbReference type="SMART" id="SM00986">
    <property type="entry name" value="UDG"/>
    <property type="match status" value="1"/>
</dbReference>
<dbReference type="InterPro" id="IPR018085">
    <property type="entry name" value="Ura-DNA_Glyclase_AS"/>
</dbReference>
<proteinExistence type="inferred from homology"/>
<dbReference type="FunFam" id="3.40.470.10:FF:000001">
    <property type="entry name" value="Uracil-DNA glycosylase"/>
    <property type="match status" value="1"/>
</dbReference>
<keyword evidence="7 9" id="KW-0378">Hydrolase</keyword>
<evidence type="ECO:0000256" key="1">
    <source>
        <dbReference type="ARBA" id="ARBA00001400"/>
    </source>
</evidence>
<dbReference type="NCBIfam" id="NF003591">
    <property type="entry name" value="PRK05254.1-4"/>
    <property type="match status" value="1"/>
</dbReference>
<evidence type="ECO:0000256" key="9">
    <source>
        <dbReference type="HAMAP-Rule" id="MF_00148"/>
    </source>
</evidence>
<dbReference type="NCBIfam" id="NF003589">
    <property type="entry name" value="PRK05254.1-2"/>
    <property type="match status" value="1"/>
</dbReference>
<evidence type="ECO:0000256" key="5">
    <source>
        <dbReference type="ARBA" id="ARBA00018429"/>
    </source>
</evidence>
<comment type="caution">
    <text evidence="13">The sequence shown here is derived from an EMBL/GenBank/DDBJ whole genome shotgun (WGS) entry which is preliminary data.</text>
</comment>
<dbReference type="OrthoDB" id="9804372at2"/>
<keyword evidence="6 9" id="KW-0227">DNA damage</keyword>
<dbReference type="CDD" id="cd10027">
    <property type="entry name" value="UDG-F1-like"/>
    <property type="match status" value="1"/>
</dbReference>
<feature type="domain" description="Uracil-DNA glycosylase-like" evidence="12">
    <location>
        <begin position="51"/>
        <end position="212"/>
    </location>
</feature>
<name>A0A4R0NZC2_9SPHI</name>
<dbReference type="InterPro" id="IPR002043">
    <property type="entry name" value="UDG_fam1"/>
</dbReference>
<dbReference type="SMART" id="SM00987">
    <property type="entry name" value="UreE_C"/>
    <property type="match status" value="1"/>
</dbReference>
<dbReference type="PANTHER" id="PTHR11264">
    <property type="entry name" value="URACIL-DNA GLYCOSYLASE"/>
    <property type="match status" value="1"/>
</dbReference>
<organism evidence="13 14">
    <name type="scientific">Pedobacter frigidisoli</name>
    <dbReference type="NCBI Taxonomy" id="2530455"/>
    <lineage>
        <taxon>Bacteria</taxon>
        <taxon>Pseudomonadati</taxon>
        <taxon>Bacteroidota</taxon>
        <taxon>Sphingobacteriia</taxon>
        <taxon>Sphingobacteriales</taxon>
        <taxon>Sphingobacteriaceae</taxon>
        <taxon>Pedobacter</taxon>
    </lineage>
</organism>
<dbReference type="Gene3D" id="3.40.470.10">
    <property type="entry name" value="Uracil-DNA glycosylase-like domain"/>
    <property type="match status" value="1"/>
</dbReference>
<sequence>MPASLEPGWLAVLDNEFEKDYMKNLKSFLQEEKQNGATVYPKGADIFNALNTTPFDAVKVVILGQDPYHGAGQAHGLSFSVQRGVTIPPSLKNIYKELETDIEGFKTPQHGNLTHWAEQGVLLLNATLTVRASEAGSHQKRGWEIFTDEIIKALSEKREHIVFLLWGKYAQQKAELIDQKKHYVLTAAHPSPFSAFNGFFDSKHFSKTNQLLVQNNLTPIDWNLPA</sequence>
<dbReference type="AlphaFoldDB" id="A0A4R0NZC2"/>
<protein>
    <recommendedName>
        <fullName evidence="5 9">Uracil-DNA glycosylase</fullName>
        <shortName evidence="9">UDG</shortName>
        <ecNumber evidence="4 9">3.2.2.27</ecNumber>
    </recommendedName>
</protein>
<gene>
    <name evidence="9" type="primary">ung</name>
    <name evidence="13" type="ORF">EZ449_12520</name>
</gene>
<dbReference type="NCBIfam" id="NF003588">
    <property type="entry name" value="PRK05254.1-1"/>
    <property type="match status" value="1"/>
</dbReference>
<keyword evidence="13" id="KW-0326">Glycosidase</keyword>
<feature type="active site" description="Proton acceptor" evidence="9 10">
    <location>
        <position position="66"/>
    </location>
</feature>
<dbReference type="PANTHER" id="PTHR11264:SF0">
    <property type="entry name" value="URACIL-DNA GLYCOSYLASE"/>
    <property type="match status" value="1"/>
</dbReference>
<keyword evidence="8 9" id="KW-0234">DNA repair</keyword>
<reference evidence="13 14" key="1">
    <citation type="submission" date="2019-02" db="EMBL/GenBank/DDBJ databases">
        <title>Pedobacter sp. RP-3-11 sp. nov., isolated from Arctic soil.</title>
        <authorList>
            <person name="Dahal R.H."/>
        </authorList>
    </citation>
    <scope>NUCLEOTIDE SEQUENCE [LARGE SCALE GENOMIC DNA]</scope>
    <source>
        <strain evidence="13 14">RP-3-11</strain>
    </source>
</reference>
<dbReference type="GO" id="GO:0097510">
    <property type="term" value="P:base-excision repair, AP site formation via deaminated base removal"/>
    <property type="evidence" value="ECO:0007669"/>
    <property type="project" value="TreeGrafter"/>
</dbReference>
<evidence type="ECO:0000256" key="11">
    <source>
        <dbReference type="RuleBase" id="RU003780"/>
    </source>
</evidence>
<evidence type="ECO:0000259" key="12">
    <source>
        <dbReference type="SMART" id="SM00986"/>
    </source>
</evidence>
<comment type="function">
    <text evidence="2 9 11">Excises uracil residues from the DNA which can arise as a result of misincorporation of dUMP residues by DNA polymerase or due to deamination of cytosine.</text>
</comment>
<dbReference type="GO" id="GO:0005737">
    <property type="term" value="C:cytoplasm"/>
    <property type="evidence" value="ECO:0007669"/>
    <property type="project" value="UniProtKB-SubCell"/>
</dbReference>
<dbReference type="SUPFAM" id="SSF52141">
    <property type="entry name" value="Uracil-DNA glycosylase-like"/>
    <property type="match status" value="1"/>
</dbReference>
<keyword evidence="9" id="KW-0963">Cytoplasm</keyword>
<evidence type="ECO:0000256" key="2">
    <source>
        <dbReference type="ARBA" id="ARBA00002631"/>
    </source>
</evidence>
<dbReference type="EMBL" id="SJSN01000009">
    <property type="protein sequence ID" value="TCD08227.1"/>
    <property type="molecule type" value="Genomic_DNA"/>
</dbReference>